<accession>W9ZB26</accession>
<dbReference type="InterPro" id="IPR018535">
    <property type="entry name" value="DUF1996"/>
</dbReference>
<reference evidence="2 3" key="1">
    <citation type="submission" date="2013-03" db="EMBL/GenBank/DDBJ databases">
        <title>The Genome Sequence of Capronia epimyces CBS 606.96.</title>
        <authorList>
            <consortium name="The Broad Institute Genomics Platform"/>
            <person name="Cuomo C."/>
            <person name="de Hoog S."/>
            <person name="Gorbushina A."/>
            <person name="Walker B."/>
            <person name="Young S.K."/>
            <person name="Zeng Q."/>
            <person name="Gargeya S."/>
            <person name="Fitzgerald M."/>
            <person name="Haas B."/>
            <person name="Abouelleil A."/>
            <person name="Allen A.W."/>
            <person name="Alvarado L."/>
            <person name="Arachchi H.M."/>
            <person name="Berlin A.M."/>
            <person name="Chapman S.B."/>
            <person name="Gainer-Dewar J."/>
            <person name="Goldberg J."/>
            <person name="Griggs A."/>
            <person name="Gujja S."/>
            <person name="Hansen M."/>
            <person name="Howarth C."/>
            <person name="Imamovic A."/>
            <person name="Ireland A."/>
            <person name="Larimer J."/>
            <person name="McCowan C."/>
            <person name="Murphy C."/>
            <person name="Pearson M."/>
            <person name="Poon T.W."/>
            <person name="Priest M."/>
            <person name="Roberts A."/>
            <person name="Saif S."/>
            <person name="Shea T."/>
            <person name="Sisk P."/>
            <person name="Sykes S."/>
            <person name="Wortman J."/>
            <person name="Nusbaum C."/>
            <person name="Birren B."/>
        </authorList>
    </citation>
    <scope>NUCLEOTIDE SEQUENCE [LARGE SCALE GENOMIC DNA]</scope>
    <source>
        <strain evidence="2 3">CBS 606.96</strain>
    </source>
</reference>
<dbReference type="eggNOG" id="ENOG502QW32">
    <property type="taxonomic scope" value="Eukaryota"/>
</dbReference>
<keyword evidence="3" id="KW-1185">Reference proteome</keyword>
<comment type="caution">
    <text evidence="2">The sequence shown here is derived from an EMBL/GenBank/DDBJ whole genome shotgun (WGS) entry which is preliminary data.</text>
</comment>
<dbReference type="EMBL" id="AMGY01000001">
    <property type="protein sequence ID" value="EXJ91739.1"/>
    <property type="molecule type" value="Genomic_DNA"/>
</dbReference>
<dbReference type="RefSeq" id="XP_007728629.1">
    <property type="nucleotide sequence ID" value="XM_007730439.1"/>
</dbReference>
<dbReference type="GeneID" id="19164429"/>
<dbReference type="PANTHER" id="PTHR43662">
    <property type="match status" value="1"/>
</dbReference>
<proteinExistence type="predicted"/>
<evidence type="ECO:0000313" key="2">
    <source>
        <dbReference type="EMBL" id="EXJ91739.1"/>
    </source>
</evidence>
<protein>
    <recommendedName>
        <fullName evidence="1">DUF1996 domain-containing protein</fullName>
    </recommendedName>
</protein>
<dbReference type="OrthoDB" id="74764at2759"/>
<dbReference type="Pfam" id="PF09362">
    <property type="entry name" value="DUF1996"/>
    <property type="match status" value="1"/>
</dbReference>
<evidence type="ECO:0000259" key="1">
    <source>
        <dbReference type="Pfam" id="PF09362"/>
    </source>
</evidence>
<feature type="domain" description="DUF1996" evidence="1">
    <location>
        <begin position="47"/>
        <end position="298"/>
    </location>
</feature>
<dbReference type="AlphaFoldDB" id="W9ZB26"/>
<organism evidence="2 3">
    <name type="scientific">Capronia epimyces CBS 606.96</name>
    <dbReference type="NCBI Taxonomy" id="1182542"/>
    <lineage>
        <taxon>Eukaryota</taxon>
        <taxon>Fungi</taxon>
        <taxon>Dikarya</taxon>
        <taxon>Ascomycota</taxon>
        <taxon>Pezizomycotina</taxon>
        <taxon>Eurotiomycetes</taxon>
        <taxon>Chaetothyriomycetidae</taxon>
        <taxon>Chaetothyriales</taxon>
        <taxon>Herpotrichiellaceae</taxon>
        <taxon>Capronia</taxon>
    </lineage>
</organism>
<dbReference type="HOGENOM" id="CLU_014722_1_2_1"/>
<dbReference type="Proteomes" id="UP000019478">
    <property type="component" value="Unassembled WGS sequence"/>
</dbReference>
<sequence>MVIPKVKLKSLGAGPALLLVVFLLNTVPVHAFFRHLCFGELGNGRVDPIMSPGHPSQHVHVSFGASSFGFDPTIDELLTSNCTSCSITQDHSVYWAPRMYFQHSNGTFEMIPTSGGMTVYYFTESGEANVSATAFPQNFRMIAGNSVKRAFYGPDPDPPMSLWQPSDMTQQSLMEKALGFNCLHYSDGVPNEGSLEHHGLRNKGFIDSTCEDGIRAELLFPSCWNGKDLDSSNHTTHVAYPSEVKYGTCPEGFPVKLPILFYETIYQTPLFAGMDGQFVFSNGDPTGYGYHGDFICGWDEGVLQDAIDNTICTSLNSTGLQEDCPIFSLQDRTVGTQCKMEVPEALQDEPVNLVQQLPGNIQVQAGPEPATMPEATAVSATPSPTANATVLSVSQNPTSSLAAATAIATAAPLSANMNVTTTPSPSDTDPQITVTSTYMSGSVEVHMILVEDIVTVTVSEGTAPIARAHKRRIHKHGHGNGLVRY</sequence>
<dbReference type="PANTHER" id="PTHR43662:SF7">
    <property type="entry name" value="DUF1996 DOMAIN-CONTAINING PROTEIN"/>
    <property type="match status" value="1"/>
</dbReference>
<name>W9ZB26_9EURO</name>
<gene>
    <name evidence="2" type="ORF">A1O3_00289</name>
</gene>
<dbReference type="STRING" id="1182542.W9ZB26"/>
<evidence type="ECO:0000313" key="3">
    <source>
        <dbReference type="Proteomes" id="UP000019478"/>
    </source>
</evidence>